<comment type="caution">
    <text evidence="3">The sequence shown here is derived from an EMBL/GenBank/DDBJ whole genome shotgun (WGS) entry which is preliminary data.</text>
</comment>
<gene>
    <name evidence="3" type="ORF">GCM10010449_76630</name>
</gene>
<reference evidence="4" key="1">
    <citation type="journal article" date="2019" name="Int. J. Syst. Evol. Microbiol.">
        <title>The Global Catalogue of Microorganisms (GCM) 10K type strain sequencing project: providing services to taxonomists for standard genome sequencing and annotation.</title>
        <authorList>
            <consortium name="The Broad Institute Genomics Platform"/>
            <consortium name="The Broad Institute Genome Sequencing Center for Infectious Disease"/>
            <person name="Wu L."/>
            <person name="Ma J."/>
        </authorList>
    </citation>
    <scope>NUCLEOTIDE SEQUENCE [LARGE SCALE GENOMIC DNA]</scope>
    <source>
        <strain evidence="4">JCM 9092</strain>
    </source>
</reference>
<dbReference type="Proteomes" id="UP001501637">
    <property type="component" value="Unassembled WGS sequence"/>
</dbReference>
<evidence type="ECO:0000313" key="3">
    <source>
        <dbReference type="EMBL" id="GAA3146186.1"/>
    </source>
</evidence>
<evidence type="ECO:0000259" key="2">
    <source>
        <dbReference type="PROSITE" id="PS51178"/>
    </source>
</evidence>
<feature type="domain" description="PASTA" evidence="2">
    <location>
        <begin position="70"/>
        <end position="141"/>
    </location>
</feature>
<organism evidence="3 4">
    <name type="scientific">Streptomyces rectiviolaceus</name>
    <dbReference type="NCBI Taxonomy" id="332591"/>
    <lineage>
        <taxon>Bacteria</taxon>
        <taxon>Bacillati</taxon>
        <taxon>Actinomycetota</taxon>
        <taxon>Actinomycetes</taxon>
        <taxon>Kitasatosporales</taxon>
        <taxon>Streptomycetaceae</taxon>
        <taxon>Streptomyces</taxon>
    </lineage>
</organism>
<name>A0ABP6NFD6_9ACTN</name>
<dbReference type="Gene3D" id="3.30.10.20">
    <property type="match status" value="1"/>
</dbReference>
<keyword evidence="4" id="KW-1185">Reference proteome</keyword>
<accession>A0ABP6NFD6</accession>
<protein>
    <recommendedName>
        <fullName evidence="2">PASTA domain-containing protein</fullName>
    </recommendedName>
</protein>
<sequence length="147" mass="15887">MKPSWEDIGLMRSDAIRAPRWRWCTAGLVSLLLFFAGATACGGDDSPGETPAPTKTVTETTEAPAETEPAAEQAVLPDMVGKSLQDAQDIAQAHGFYLLDSTDATGMDRFQVLDRNWVVCSQVPEPGRHSTDVTVTFDVVKDDESCP</sequence>
<feature type="region of interest" description="Disordered" evidence="1">
    <location>
        <begin position="43"/>
        <end position="69"/>
    </location>
</feature>
<dbReference type="PROSITE" id="PS51178">
    <property type="entry name" value="PASTA"/>
    <property type="match status" value="1"/>
</dbReference>
<feature type="compositionally biased region" description="Low complexity" evidence="1">
    <location>
        <begin position="49"/>
        <end position="69"/>
    </location>
</feature>
<evidence type="ECO:0000256" key="1">
    <source>
        <dbReference type="SAM" id="MobiDB-lite"/>
    </source>
</evidence>
<proteinExistence type="predicted"/>
<evidence type="ECO:0000313" key="4">
    <source>
        <dbReference type="Proteomes" id="UP001501637"/>
    </source>
</evidence>
<dbReference type="InterPro" id="IPR005543">
    <property type="entry name" value="PASTA_dom"/>
</dbReference>
<dbReference type="EMBL" id="BAAAUG010000188">
    <property type="protein sequence ID" value="GAA3146186.1"/>
    <property type="molecule type" value="Genomic_DNA"/>
</dbReference>